<dbReference type="Proteomes" id="UP000824063">
    <property type="component" value="Unassembled WGS sequence"/>
</dbReference>
<dbReference type="EMBL" id="DXBN01000132">
    <property type="protein sequence ID" value="HIZ53451.1"/>
    <property type="molecule type" value="Genomic_DNA"/>
</dbReference>
<feature type="non-terminal residue" evidence="1">
    <location>
        <position position="100"/>
    </location>
</feature>
<comment type="caution">
    <text evidence="1">The sequence shown here is derived from an EMBL/GenBank/DDBJ whole genome shotgun (WGS) entry which is preliminary data.</text>
</comment>
<dbReference type="AlphaFoldDB" id="A0A9D2F7I4"/>
<reference evidence="1" key="2">
    <citation type="submission" date="2021-04" db="EMBL/GenBank/DDBJ databases">
        <authorList>
            <person name="Gilroy R."/>
        </authorList>
    </citation>
    <scope>NUCLEOTIDE SEQUENCE</scope>
    <source>
        <strain evidence="1">CHK172-16539</strain>
    </source>
</reference>
<evidence type="ECO:0000313" key="2">
    <source>
        <dbReference type="Proteomes" id="UP000824063"/>
    </source>
</evidence>
<accession>A0A9D2F7I4</accession>
<sequence length="100" mass="12135">MQIQYRNENLETVITYGEILSTSVQREWLKGKHIVILTNQRYYDRFFEKMEQLFLNHPVDWYIFRNQLYVNTLEEWSSLLAYLDTFSTEADYLFVAFGST</sequence>
<protein>
    <submittedName>
        <fullName evidence="1">Uncharacterized protein</fullName>
    </submittedName>
</protein>
<name>A0A9D2F7I4_9ENTE</name>
<reference evidence="1" key="1">
    <citation type="journal article" date="2021" name="PeerJ">
        <title>Extensive microbial diversity within the chicken gut microbiome revealed by metagenomics and culture.</title>
        <authorList>
            <person name="Gilroy R."/>
            <person name="Ravi A."/>
            <person name="Getino M."/>
            <person name="Pursley I."/>
            <person name="Horton D.L."/>
            <person name="Alikhan N.F."/>
            <person name="Baker D."/>
            <person name="Gharbi K."/>
            <person name="Hall N."/>
            <person name="Watson M."/>
            <person name="Adriaenssens E.M."/>
            <person name="Foster-Nyarko E."/>
            <person name="Jarju S."/>
            <person name="Secka A."/>
            <person name="Antonio M."/>
            <person name="Oren A."/>
            <person name="Chaudhuri R.R."/>
            <person name="La Ragione R."/>
            <person name="Hildebrand F."/>
            <person name="Pallen M.J."/>
        </authorList>
    </citation>
    <scope>NUCLEOTIDE SEQUENCE</scope>
    <source>
        <strain evidence="1">CHK172-16539</strain>
    </source>
</reference>
<organism evidence="1 2">
    <name type="scientific">Candidatus Enterococcus avicola</name>
    <dbReference type="NCBI Taxonomy" id="2838561"/>
    <lineage>
        <taxon>Bacteria</taxon>
        <taxon>Bacillati</taxon>
        <taxon>Bacillota</taxon>
        <taxon>Bacilli</taxon>
        <taxon>Lactobacillales</taxon>
        <taxon>Enterococcaceae</taxon>
        <taxon>Enterococcus</taxon>
    </lineage>
</organism>
<proteinExistence type="predicted"/>
<evidence type="ECO:0000313" key="1">
    <source>
        <dbReference type="EMBL" id="HIZ53451.1"/>
    </source>
</evidence>
<gene>
    <name evidence="1" type="ORF">IAA20_05875</name>
</gene>